<reference evidence="12" key="1">
    <citation type="submission" date="2006-10" db="EMBL/GenBank/DDBJ databases">
        <authorList>
            <person name="Amadeo P."/>
            <person name="Zhao Q."/>
            <person name="Wortman J."/>
            <person name="Fraser-Liggett C."/>
            <person name="Carlton J."/>
        </authorList>
    </citation>
    <scope>NUCLEOTIDE SEQUENCE</scope>
    <source>
        <strain evidence="12">G3</strain>
    </source>
</reference>
<feature type="compositionally biased region" description="Basic and acidic residues" evidence="7">
    <location>
        <begin position="1439"/>
        <end position="1470"/>
    </location>
</feature>
<feature type="domain" description="Chromo" evidence="8">
    <location>
        <begin position="433"/>
        <end position="491"/>
    </location>
</feature>
<dbReference type="Gene3D" id="1.10.10.60">
    <property type="entry name" value="Homeodomain-like"/>
    <property type="match status" value="1"/>
</dbReference>
<dbReference type="InterPro" id="IPR038718">
    <property type="entry name" value="SNF2-like_sf"/>
</dbReference>
<dbReference type="SMART" id="SM00487">
    <property type="entry name" value="DEXDc"/>
    <property type="match status" value="1"/>
</dbReference>
<keyword evidence="13" id="KW-1185">Reference proteome</keyword>
<dbReference type="GO" id="GO:2001070">
    <property type="term" value="F:starch binding"/>
    <property type="evidence" value="ECO:0007669"/>
    <property type="project" value="InterPro"/>
</dbReference>
<dbReference type="InterPro" id="IPR013784">
    <property type="entry name" value="Carb-bd-like_fold"/>
</dbReference>
<dbReference type="Pfam" id="PF00686">
    <property type="entry name" value="CBM_20"/>
    <property type="match status" value="2"/>
</dbReference>
<dbReference type="PROSITE" id="PS51194">
    <property type="entry name" value="HELICASE_CTER"/>
    <property type="match status" value="1"/>
</dbReference>
<dbReference type="InterPro" id="IPR001650">
    <property type="entry name" value="Helicase_C-like"/>
</dbReference>
<dbReference type="PANTHER" id="PTHR45623">
    <property type="entry name" value="CHROMODOMAIN-HELICASE-DNA-BINDING PROTEIN 3-RELATED-RELATED"/>
    <property type="match status" value="1"/>
</dbReference>
<feature type="domain" description="CBM20" evidence="9">
    <location>
        <begin position="101"/>
        <end position="210"/>
    </location>
</feature>
<sequence length="1924" mass="222928">MVRMKMVFYVRAYPDTGSKLIIVGDTQELGAGDPEKAPEFEEIAGTYNYKLVVSFVRSPCEKTYRYAIKNPDGLIIYEEIPPRTIPKFKTALVVREGYNTKPPSSMFIARFRVAAQDALTDQMFLIGDAPELGCWERSNSLQLFPADQGYFSVSVPFKVAKKPIELRYKIFTQESEDDITWDSNGEYTYKIAPQKDGRHINIKNISCWGFKPEMESDDDNETTSLKEKRKLKSESTEPLPEENTKKRRRKKKDEEEQPKEKPAKEKTVKKSKSSESTKETPKKKKSKSSSNEDIKKAATKKSDELSTGNEEEEDNNRPEKVVPSGSKNNLRDEDMHVGEISDDMLYETDTETESEEQLNNNSAAVQKIFAHRVVNDEQTEYFVKFFNKSYKACQWVPKEQVFSTKHGEKLAKRYHKEHPKEAPPLPYFNPIFETPEKIVGSHEKDGVTYYLTKWTKLDYDQNTWETAESLGSPELISQFEANNKIPPMQDRFIPPKPSPEEYKPIEDFPQSKSGYTIRPYQIEGVCFLVKSWFNNQNAILADEMGLGKTLQSISFLYYLHRVQKVWGPFLIICPLSTIEQWEREIKEWTTMKVACYSGIKPRRDQMAEYELFFSETPIPKFHILLTTYEYIISDRNIFNSIEWQVICIDEAHRLKNTNSKLMQALKDYHTQYKLLLTGTPLQNNITELWSLLNYLDEEKFNDIEAFQAQFGKLEEHEQITELQGILKPLMLRRMKSDVEKGIKPLEEVIIECAMTQHQKLYYQSIYQKNTEYLTRGAHKNNSTNLNNIFMELRKVCNHPYLLNGAEEQILIERRDMSKIPANEPLPDGFVEESLIRSSGKMILLDKLLAKLKNDGHRVLIFSQMTRMLDILQDYLYNRGYEYERIDGTIRGDERQKAIDRYNKPNSPIFVFLLCTHAGGLGINLTSADTVIIYDSDWNPQNDIQATARCHRIGQTKEVKVYRFITANSYERKMFDRASYKLGLDHAVLEGTGKQQMKTEDIEKLLRLGAYYAFEKDDKTDAEKFGEEDIDSIINRSTKIKHTNIGAGDGSTFSKAKFEVDDENEDVDISDPNFWQKYLPVVVEDDIYDDMTIAERRRFKREVEGETGKIPAPEFPLRPIEKRGTLDFYWSHKKLDTLVINLMRFGWGRWRIIYENCGFSCEISEIKAVSHVVISWLCEAFPNQSQILEAIYRSGISPETEVFEEKFNRKRRDDFEPNLIKENSNWRVSRLEFLHFLNSAVQGCSNAPDDLIVPNVIGSKPAEWWTSADDKLLLHGVYLHGFGNNEKLKFSRSDGINQKVLTSRLKSIINGLKNNYIRYKEENGVEIPFNYQTLSKIFDTLSKRDHKTIIFMLQNYGFVNHEEFREICGLTNKSLNLVSDYVDKLVNYCHELEEWRKEKKAEAESNQTPAITASQSIDILQNNELKTTISIENKNNTNNEENKPPKSDEKPRKSDEKPPKTEENKPKGEEKEEKDEEEREDPPWILEKLMVNTGVRIIQRIDLFDKVREKCDDPKFTGTDKEILQFVAEHGLVDINDNARMKEIFEGDPSEGKVVKKLKDLVKTPHERKPRISGHEANLDGKLVIVPNYEVDDKGNPIFPINLSPSSRLISLGKVVYDRPNFHNARYLYTDGFCSEKLYISAVNPSQRVWYRSEILDRGGEFPYFKVSLVDQPDIYWEGNAPSNPWICIIRQIEAKKRSNRALTISGPDYFCLTHPITISLMQKLENADKCDKYVKRRLEEDPNAIESLQQQQLSEASMISPIIKVARERSAKRAKKSYAEDEGEDENEGDEFNESDSDQVTLATKKSPKKKPGSAKKQLTFNFQGLLNAQTNIQPSFNFKQPQPFILPNALNQQQQPQPQQQQSNFEIYLRQVKQAFPQLDPSIQMQQAANFQQQQAMIQQQQALQQQAMQQQAIQQQMMQQQQ</sequence>
<evidence type="ECO:0000259" key="9">
    <source>
        <dbReference type="PROSITE" id="PS51166"/>
    </source>
</evidence>
<dbReference type="PANTHER" id="PTHR45623:SF14">
    <property type="entry name" value="CHROMODOMAIN-HELICASE-DNA-BINDING PROTEIN 1"/>
    <property type="match status" value="1"/>
</dbReference>
<keyword evidence="6" id="KW-0539">Nucleus</keyword>
<dbReference type="Gene3D" id="2.60.40.10">
    <property type="entry name" value="Immunoglobulins"/>
    <property type="match status" value="2"/>
</dbReference>
<accession>A2D9P9</accession>
<dbReference type="PROSITE" id="PS51166">
    <property type="entry name" value="CBM20"/>
    <property type="match status" value="1"/>
</dbReference>
<comment type="subcellular location">
    <subcellularLocation>
        <location evidence="1">Nucleus</location>
    </subcellularLocation>
</comment>
<dbReference type="PROSITE" id="PS51542">
    <property type="entry name" value="FYRN"/>
    <property type="match status" value="1"/>
</dbReference>
<dbReference type="InterPro" id="IPR023780">
    <property type="entry name" value="Chromo_domain"/>
</dbReference>
<evidence type="ECO:0000256" key="3">
    <source>
        <dbReference type="ARBA" id="ARBA00022741"/>
    </source>
</evidence>
<evidence type="ECO:0000313" key="13">
    <source>
        <dbReference type="Proteomes" id="UP000001542"/>
    </source>
</evidence>
<dbReference type="GO" id="GO:0003677">
    <property type="term" value="F:DNA binding"/>
    <property type="evidence" value="ECO:0000318"/>
    <property type="project" value="GO_Central"/>
</dbReference>
<organism evidence="12 13">
    <name type="scientific">Trichomonas vaginalis (strain ATCC PRA-98 / G3)</name>
    <dbReference type="NCBI Taxonomy" id="412133"/>
    <lineage>
        <taxon>Eukaryota</taxon>
        <taxon>Metamonada</taxon>
        <taxon>Parabasalia</taxon>
        <taxon>Trichomonadida</taxon>
        <taxon>Trichomonadidae</taxon>
        <taxon>Trichomonas</taxon>
    </lineage>
</organism>
<dbReference type="eggNOG" id="KOG4443">
    <property type="taxonomic scope" value="Eukaryota"/>
</dbReference>
<dbReference type="InterPro" id="IPR000330">
    <property type="entry name" value="SNF2_N"/>
</dbReference>
<feature type="compositionally biased region" description="Basic and acidic residues" evidence="7">
    <location>
        <begin position="290"/>
        <end position="304"/>
    </location>
</feature>
<evidence type="ECO:0000259" key="11">
    <source>
        <dbReference type="PROSITE" id="PS51194"/>
    </source>
</evidence>
<feature type="compositionally biased region" description="Acidic residues" evidence="7">
    <location>
        <begin position="1780"/>
        <end position="1797"/>
    </location>
</feature>
<evidence type="ECO:0000256" key="2">
    <source>
        <dbReference type="ARBA" id="ARBA00022737"/>
    </source>
</evidence>
<dbReference type="KEGG" id="tva:5468464"/>
<dbReference type="InterPro" id="IPR000953">
    <property type="entry name" value="Chromo/chromo_shadow_dom"/>
</dbReference>
<dbReference type="GO" id="GO:0042393">
    <property type="term" value="F:histone binding"/>
    <property type="evidence" value="ECO:0000318"/>
    <property type="project" value="GO_Central"/>
</dbReference>
<feature type="domain" description="Helicase C-terminal" evidence="11">
    <location>
        <begin position="843"/>
        <end position="999"/>
    </location>
</feature>
<evidence type="ECO:0000256" key="6">
    <source>
        <dbReference type="ARBA" id="ARBA00023242"/>
    </source>
</evidence>
<dbReference type="PROSITE" id="PS50013">
    <property type="entry name" value="CHROMO_2"/>
    <property type="match status" value="1"/>
</dbReference>
<dbReference type="InterPro" id="IPR003888">
    <property type="entry name" value="FYrich_N"/>
</dbReference>
<dbReference type="SMR" id="A2D9P9"/>
<dbReference type="PROSITE" id="PS51192">
    <property type="entry name" value="HELICASE_ATP_BIND_1"/>
    <property type="match status" value="1"/>
</dbReference>
<dbReference type="Gene3D" id="3.40.50.300">
    <property type="entry name" value="P-loop containing nucleotide triphosphate hydrolases"/>
    <property type="match status" value="1"/>
</dbReference>
<evidence type="ECO:0000259" key="8">
    <source>
        <dbReference type="PROSITE" id="PS50013"/>
    </source>
</evidence>
<dbReference type="SMART" id="SM00541">
    <property type="entry name" value="FYRN"/>
    <property type="match status" value="1"/>
</dbReference>
<dbReference type="GO" id="GO:0140658">
    <property type="term" value="F:ATP-dependent chromatin remodeler activity"/>
    <property type="evidence" value="ECO:0000318"/>
    <property type="project" value="GO_Central"/>
</dbReference>
<dbReference type="SUPFAM" id="SSF54160">
    <property type="entry name" value="Chromo domain-like"/>
    <property type="match status" value="2"/>
</dbReference>
<evidence type="ECO:0000256" key="1">
    <source>
        <dbReference type="ARBA" id="ARBA00004123"/>
    </source>
</evidence>
<dbReference type="Pfam" id="PF05964">
    <property type="entry name" value="FYRN"/>
    <property type="match status" value="1"/>
</dbReference>
<dbReference type="SMART" id="SM00298">
    <property type="entry name" value="CHROMO"/>
    <property type="match status" value="2"/>
</dbReference>
<dbReference type="Pfam" id="PF00176">
    <property type="entry name" value="SNF2-rel_dom"/>
    <property type="match status" value="1"/>
</dbReference>
<dbReference type="GO" id="GO:0016887">
    <property type="term" value="F:ATP hydrolysis activity"/>
    <property type="evidence" value="ECO:0000318"/>
    <property type="project" value="GO_Central"/>
</dbReference>
<evidence type="ECO:0000256" key="5">
    <source>
        <dbReference type="ARBA" id="ARBA00022840"/>
    </source>
</evidence>
<keyword evidence="5" id="KW-0067">ATP-binding</keyword>
<dbReference type="Pfam" id="PF00271">
    <property type="entry name" value="Helicase_C"/>
    <property type="match status" value="1"/>
</dbReference>
<keyword evidence="2" id="KW-0677">Repeat</keyword>
<dbReference type="InterPro" id="IPR003889">
    <property type="entry name" value="FYrich_C"/>
</dbReference>
<feature type="compositionally biased region" description="Basic and acidic residues" evidence="7">
    <location>
        <begin position="252"/>
        <end position="280"/>
    </location>
</feature>
<evidence type="ECO:0000313" key="12">
    <source>
        <dbReference type="EMBL" id="EAY22905.1"/>
    </source>
</evidence>
<dbReference type="InterPro" id="IPR049730">
    <property type="entry name" value="SNF2/RAD54-like_C"/>
</dbReference>
<dbReference type="Pfam" id="PF00385">
    <property type="entry name" value="Chromo"/>
    <property type="match status" value="2"/>
</dbReference>
<dbReference type="Gene3D" id="2.40.50.40">
    <property type="match status" value="2"/>
</dbReference>
<dbReference type="GO" id="GO:0000785">
    <property type="term" value="C:chromatin"/>
    <property type="evidence" value="ECO:0000318"/>
    <property type="project" value="GO_Central"/>
</dbReference>
<feature type="region of interest" description="Disordered" evidence="7">
    <location>
        <begin position="1774"/>
        <end position="1816"/>
    </location>
</feature>
<dbReference type="VEuPathDB" id="TrichDB:TVAGG3_0292290"/>
<dbReference type="InParanoid" id="A2D9P9"/>
<keyword evidence="4" id="KW-0378">Hydrolase</keyword>
<dbReference type="SMART" id="SM00490">
    <property type="entry name" value="HELICc"/>
    <property type="match status" value="1"/>
</dbReference>
<evidence type="ECO:0000256" key="4">
    <source>
        <dbReference type="ARBA" id="ARBA00022801"/>
    </source>
</evidence>
<dbReference type="VEuPathDB" id="TrichDB:TVAG_076520"/>
<evidence type="ECO:0000256" key="7">
    <source>
        <dbReference type="SAM" id="MobiDB-lite"/>
    </source>
</evidence>
<evidence type="ECO:0000259" key="10">
    <source>
        <dbReference type="PROSITE" id="PS51192"/>
    </source>
</evidence>
<dbReference type="InterPro" id="IPR013783">
    <property type="entry name" value="Ig-like_fold"/>
</dbReference>
<keyword evidence="3" id="KW-0547">Nucleotide-binding</keyword>
<dbReference type="STRING" id="5722.A2D9P9"/>
<dbReference type="GO" id="GO:0005634">
    <property type="term" value="C:nucleus"/>
    <property type="evidence" value="ECO:0000318"/>
    <property type="project" value="GO_Central"/>
</dbReference>
<dbReference type="Pfam" id="PF05965">
    <property type="entry name" value="FYRC"/>
    <property type="match status" value="1"/>
</dbReference>
<dbReference type="eggNOG" id="KOG0384">
    <property type="taxonomic scope" value="Eukaryota"/>
</dbReference>
<dbReference type="InterPro" id="IPR027417">
    <property type="entry name" value="P-loop_NTPase"/>
</dbReference>
<dbReference type="InterPro" id="IPR002044">
    <property type="entry name" value="CBM20"/>
</dbReference>
<feature type="domain" description="Helicase ATP-binding" evidence="10">
    <location>
        <begin position="529"/>
        <end position="698"/>
    </location>
</feature>
<dbReference type="SMART" id="SM01065">
    <property type="entry name" value="CBM_2"/>
    <property type="match status" value="2"/>
</dbReference>
<dbReference type="GO" id="GO:0005524">
    <property type="term" value="F:ATP binding"/>
    <property type="evidence" value="ECO:0007669"/>
    <property type="project" value="UniProtKB-KW"/>
</dbReference>
<name>A2D9P9_TRIV3</name>
<dbReference type="Gene3D" id="3.40.50.10810">
    <property type="entry name" value="Tandem AAA-ATPase domain"/>
    <property type="match status" value="1"/>
</dbReference>
<dbReference type="GO" id="GO:0003682">
    <property type="term" value="F:chromatin binding"/>
    <property type="evidence" value="ECO:0000318"/>
    <property type="project" value="GO_Central"/>
</dbReference>
<dbReference type="FunCoup" id="A2D9P9">
    <property type="interactions" value="492"/>
</dbReference>
<gene>
    <name evidence="12" type="ORF">TVAG_076520</name>
</gene>
<dbReference type="SUPFAM" id="SSF49452">
    <property type="entry name" value="Starch-binding domain-like"/>
    <property type="match status" value="2"/>
</dbReference>
<dbReference type="OrthoDB" id="5857104at2759"/>
<dbReference type="RefSeq" id="XP_001583891.1">
    <property type="nucleotide sequence ID" value="XM_001583841.1"/>
</dbReference>
<dbReference type="Gene3D" id="3.30.160.360">
    <property type="match status" value="1"/>
</dbReference>
<dbReference type="InterPro" id="IPR014001">
    <property type="entry name" value="Helicase_ATP-bd"/>
</dbReference>
<dbReference type="EMBL" id="DS113181">
    <property type="protein sequence ID" value="EAY22905.1"/>
    <property type="molecule type" value="Genomic_DNA"/>
</dbReference>
<proteinExistence type="predicted"/>
<protein>
    <submittedName>
        <fullName evidence="12">F/Y-rich N-terminus family protein</fullName>
    </submittedName>
</protein>
<reference evidence="12" key="2">
    <citation type="journal article" date="2007" name="Science">
        <title>Draft genome sequence of the sexually transmitted pathogen Trichomonas vaginalis.</title>
        <authorList>
            <person name="Carlton J.M."/>
            <person name="Hirt R.P."/>
            <person name="Silva J.C."/>
            <person name="Delcher A.L."/>
            <person name="Schatz M."/>
            <person name="Zhao Q."/>
            <person name="Wortman J.R."/>
            <person name="Bidwell S.L."/>
            <person name="Alsmark U.C.M."/>
            <person name="Besteiro S."/>
            <person name="Sicheritz-Ponten T."/>
            <person name="Noel C.J."/>
            <person name="Dacks J.B."/>
            <person name="Foster P.G."/>
            <person name="Simillion C."/>
            <person name="Van de Peer Y."/>
            <person name="Miranda-Saavedra D."/>
            <person name="Barton G.J."/>
            <person name="Westrop G.D."/>
            <person name="Mueller S."/>
            <person name="Dessi D."/>
            <person name="Fiori P.L."/>
            <person name="Ren Q."/>
            <person name="Paulsen I."/>
            <person name="Zhang H."/>
            <person name="Bastida-Corcuera F.D."/>
            <person name="Simoes-Barbosa A."/>
            <person name="Brown M.T."/>
            <person name="Hayes R.D."/>
            <person name="Mukherjee M."/>
            <person name="Okumura C.Y."/>
            <person name="Schneider R."/>
            <person name="Smith A.J."/>
            <person name="Vanacova S."/>
            <person name="Villalvazo M."/>
            <person name="Haas B.J."/>
            <person name="Pertea M."/>
            <person name="Feldblyum T.V."/>
            <person name="Utterback T.R."/>
            <person name="Shu C.L."/>
            <person name="Osoegawa K."/>
            <person name="de Jong P.J."/>
            <person name="Hrdy I."/>
            <person name="Horvathova L."/>
            <person name="Zubacova Z."/>
            <person name="Dolezal P."/>
            <person name="Malik S.B."/>
            <person name="Logsdon J.M. Jr."/>
            <person name="Henze K."/>
            <person name="Gupta A."/>
            <person name="Wang C.C."/>
            <person name="Dunne R.L."/>
            <person name="Upcroft J.A."/>
            <person name="Upcroft P."/>
            <person name="White O."/>
            <person name="Salzberg S.L."/>
            <person name="Tang P."/>
            <person name="Chiu C.-H."/>
            <person name="Lee Y.-S."/>
            <person name="Embley T.M."/>
            <person name="Coombs G.H."/>
            <person name="Mottram J.C."/>
            <person name="Tachezy J."/>
            <person name="Fraser-Liggett C.M."/>
            <person name="Johnson P.J."/>
        </authorList>
    </citation>
    <scope>NUCLEOTIDE SEQUENCE [LARGE SCALE GENOMIC DNA]</scope>
    <source>
        <strain evidence="12">G3</strain>
    </source>
</reference>
<dbReference type="SUPFAM" id="SSF52540">
    <property type="entry name" value="P-loop containing nucleoside triphosphate hydrolases"/>
    <property type="match status" value="2"/>
</dbReference>
<feature type="region of interest" description="Disordered" evidence="7">
    <location>
        <begin position="1430"/>
        <end position="1480"/>
    </location>
</feature>
<dbReference type="PROSITE" id="PS51543">
    <property type="entry name" value="FYRC"/>
    <property type="match status" value="1"/>
</dbReference>
<dbReference type="GO" id="GO:0034728">
    <property type="term" value="P:nucleosome organization"/>
    <property type="evidence" value="ECO:0000318"/>
    <property type="project" value="GO_Central"/>
</dbReference>
<dbReference type="Proteomes" id="UP000001542">
    <property type="component" value="Unassembled WGS sequence"/>
</dbReference>
<dbReference type="CDD" id="cd18793">
    <property type="entry name" value="SF2_C_SNF"/>
    <property type="match status" value="1"/>
</dbReference>
<feature type="region of interest" description="Disordered" evidence="7">
    <location>
        <begin position="211"/>
        <end position="337"/>
    </location>
</feature>
<dbReference type="InterPro" id="IPR016197">
    <property type="entry name" value="Chromo-like_dom_sf"/>
</dbReference>